<sequence length="188" mass="21142">MQTIQSFFSYYNTDPDNIRNKADIGGGGLLDIGCYCISLSRFIFGVEPWRVCGIMEEDQNMKVDRLTSGILEFGSGTSTFTCATQLVPYQRVNIFGTRGRIEIEIPFNAPSNRPCKVWYGDGNRIEEVVLDVCDQYTIQGDLFSRTVLEDRGVPVPLEDAVANMQVIEALISSARSRKWVNLETYTIT</sequence>
<keyword evidence="1" id="KW-0560">Oxidoreductase</keyword>
<comment type="caution">
    <text evidence="3">The sequence shown here is derived from an EMBL/GenBank/DDBJ whole genome shotgun (WGS) entry which is preliminary data.</text>
</comment>
<organism evidence="3">
    <name type="scientific">marine sediment metagenome</name>
    <dbReference type="NCBI Taxonomy" id="412755"/>
    <lineage>
        <taxon>unclassified sequences</taxon>
        <taxon>metagenomes</taxon>
        <taxon>ecological metagenomes</taxon>
    </lineage>
</organism>
<protein>
    <recommendedName>
        <fullName evidence="2">GFO/IDH/MocA-like oxidoreductase domain-containing protein</fullName>
    </recommendedName>
</protein>
<evidence type="ECO:0000313" key="3">
    <source>
        <dbReference type="EMBL" id="GAJ01165.1"/>
    </source>
</evidence>
<dbReference type="PANTHER" id="PTHR22604">
    <property type="entry name" value="OXIDOREDUCTASES"/>
    <property type="match status" value="1"/>
</dbReference>
<dbReference type="InterPro" id="IPR055170">
    <property type="entry name" value="GFO_IDH_MocA-like_dom"/>
</dbReference>
<accession>X1V7V4</accession>
<dbReference type="PANTHER" id="PTHR22604:SF105">
    <property type="entry name" value="TRANS-1,2-DIHYDROBENZENE-1,2-DIOL DEHYDROGENASE"/>
    <property type="match status" value="1"/>
</dbReference>
<dbReference type="Gene3D" id="3.30.360.10">
    <property type="entry name" value="Dihydrodipicolinate Reductase, domain 2"/>
    <property type="match status" value="1"/>
</dbReference>
<evidence type="ECO:0000259" key="2">
    <source>
        <dbReference type="Pfam" id="PF22725"/>
    </source>
</evidence>
<reference evidence="3" key="1">
    <citation type="journal article" date="2014" name="Front. Microbiol.">
        <title>High frequency of phylogenetically diverse reductive dehalogenase-homologous genes in deep subseafloor sedimentary metagenomes.</title>
        <authorList>
            <person name="Kawai M."/>
            <person name="Futagami T."/>
            <person name="Toyoda A."/>
            <person name="Takaki Y."/>
            <person name="Nishi S."/>
            <person name="Hori S."/>
            <person name="Arai W."/>
            <person name="Tsubouchi T."/>
            <person name="Morono Y."/>
            <person name="Uchiyama I."/>
            <person name="Ito T."/>
            <person name="Fujiyama A."/>
            <person name="Inagaki F."/>
            <person name="Takami H."/>
        </authorList>
    </citation>
    <scope>NUCLEOTIDE SEQUENCE</scope>
    <source>
        <strain evidence="3">Expedition CK06-06</strain>
    </source>
</reference>
<dbReference type="SUPFAM" id="SSF55347">
    <property type="entry name" value="Glyceraldehyde-3-phosphate dehydrogenase-like, C-terminal domain"/>
    <property type="match status" value="1"/>
</dbReference>
<proteinExistence type="predicted"/>
<gene>
    <name evidence="3" type="ORF">S12H4_33829</name>
</gene>
<name>X1V7V4_9ZZZZ</name>
<dbReference type="GO" id="GO:0016491">
    <property type="term" value="F:oxidoreductase activity"/>
    <property type="evidence" value="ECO:0007669"/>
    <property type="project" value="UniProtKB-KW"/>
</dbReference>
<evidence type="ECO:0000256" key="1">
    <source>
        <dbReference type="ARBA" id="ARBA00023002"/>
    </source>
</evidence>
<feature type="domain" description="GFO/IDH/MocA-like oxidoreductase" evidence="2">
    <location>
        <begin position="3"/>
        <end position="102"/>
    </location>
</feature>
<dbReference type="InterPro" id="IPR050984">
    <property type="entry name" value="Gfo/Idh/MocA_domain"/>
</dbReference>
<dbReference type="Pfam" id="PF22725">
    <property type="entry name" value="GFO_IDH_MocA_C3"/>
    <property type="match status" value="1"/>
</dbReference>
<dbReference type="AlphaFoldDB" id="X1V7V4"/>
<dbReference type="EMBL" id="BARW01019971">
    <property type="protein sequence ID" value="GAJ01165.1"/>
    <property type="molecule type" value="Genomic_DNA"/>
</dbReference>